<dbReference type="InterPro" id="IPR035965">
    <property type="entry name" value="PAS-like_dom_sf"/>
</dbReference>
<dbReference type="Gene3D" id="2.10.70.100">
    <property type="match status" value="1"/>
</dbReference>
<proteinExistence type="predicted"/>
<dbReference type="Proteomes" id="UP001082899">
    <property type="component" value="Unassembled WGS sequence"/>
</dbReference>
<evidence type="ECO:0000259" key="9">
    <source>
        <dbReference type="PROSITE" id="PS50113"/>
    </source>
</evidence>
<dbReference type="Gene3D" id="3.30.565.10">
    <property type="entry name" value="Histidine kinase-like ATPase, C-terminal domain"/>
    <property type="match status" value="1"/>
</dbReference>
<evidence type="ECO:0000259" key="6">
    <source>
        <dbReference type="PROSITE" id="PS50109"/>
    </source>
</evidence>
<dbReference type="SMART" id="SM00091">
    <property type="entry name" value="PAS"/>
    <property type="match status" value="2"/>
</dbReference>
<dbReference type="Pfam" id="PF00072">
    <property type="entry name" value="Response_reg"/>
    <property type="match status" value="1"/>
</dbReference>
<evidence type="ECO:0000259" key="8">
    <source>
        <dbReference type="PROSITE" id="PS50112"/>
    </source>
</evidence>
<dbReference type="InterPro" id="IPR004358">
    <property type="entry name" value="Sig_transdc_His_kin-like_C"/>
</dbReference>
<dbReference type="Pfam" id="PF08448">
    <property type="entry name" value="PAS_4"/>
    <property type="match status" value="1"/>
</dbReference>
<dbReference type="InterPro" id="IPR036097">
    <property type="entry name" value="HisK_dim/P_sf"/>
</dbReference>
<dbReference type="CDD" id="cd00130">
    <property type="entry name" value="PAS"/>
    <property type="match status" value="2"/>
</dbReference>
<keyword evidence="11" id="KW-1185">Reference proteome</keyword>
<dbReference type="Pfam" id="PF00512">
    <property type="entry name" value="HisKA"/>
    <property type="match status" value="1"/>
</dbReference>
<dbReference type="Gene3D" id="3.30.450.20">
    <property type="entry name" value="PAS domain"/>
    <property type="match status" value="2"/>
</dbReference>
<dbReference type="InterPro" id="IPR011006">
    <property type="entry name" value="CheY-like_superfamily"/>
</dbReference>
<keyword evidence="3 4" id="KW-0597">Phosphoprotein</keyword>
<dbReference type="InterPro" id="IPR001610">
    <property type="entry name" value="PAC"/>
</dbReference>
<dbReference type="InterPro" id="IPR001789">
    <property type="entry name" value="Sig_transdc_resp-reg_receiver"/>
</dbReference>
<dbReference type="InterPro" id="IPR036890">
    <property type="entry name" value="HATPase_C_sf"/>
</dbReference>
<feature type="region of interest" description="Disordered" evidence="5">
    <location>
        <begin position="1"/>
        <end position="34"/>
    </location>
</feature>
<comment type="caution">
    <text evidence="10">The sequence shown here is derived from an EMBL/GenBank/DDBJ whole genome shotgun (WGS) entry which is preliminary data.</text>
</comment>
<dbReference type="InterPro" id="IPR013656">
    <property type="entry name" value="PAS_4"/>
</dbReference>
<evidence type="ECO:0000256" key="2">
    <source>
        <dbReference type="ARBA" id="ARBA00012438"/>
    </source>
</evidence>
<dbReference type="SMART" id="SM00448">
    <property type="entry name" value="REC"/>
    <property type="match status" value="1"/>
</dbReference>
<dbReference type="SUPFAM" id="SSF55874">
    <property type="entry name" value="ATPase domain of HSP90 chaperone/DNA topoisomerase II/histidine kinase"/>
    <property type="match status" value="1"/>
</dbReference>
<dbReference type="PROSITE" id="PS50110">
    <property type="entry name" value="RESPONSE_REGULATORY"/>
    <property type="match status" value="1"/>
</dbReference>
<dbReference type="NCBIfam" id="TIGR00229">
    <property type="entry name" value="sensory_box"/>
    <property type="match status" value="1"/>
</dbReference>
<dbReference type="Gene3D" id="3.40.50.2300">
    <property type="match status" value="1"/>
</dbReference>
<comment type="catalytic activity">
    <reaction evidence="1">
        <text>ATP + protein L-histidine = ADP + protein N-phospho-L-histidine.</text>
        <dbReference type="EC" id="2.7.13.3"/>
    </reaction>
</comment>
<dbReference type="PRINTS" id="PR00344">
    <property type="entry name" value="BCTRLSENSOR"/>
</dbReference>
<gene>
    <name evidence="10" type="ORF">OVY01_15090</name>
</gene>
<dbReference type="InterPro" id="IPR013655">
    <property type="entry name" value="PAS_fold_3"/>
</dbReference>
<evidence type="ECO:0000313" key="11">
    <source>
        <dbReference type="Proteomes" id="UP001082899"/>
    </source>
</evidence>
<dbReference type="RefSeq" id="WP_267848407.1">
    <property type="nucleotide sequence ID" value="NZ_JAPMXC010000005.1"/>
</dbReference>
<dbReference type="Pfam" id="PF02518">
    <property type="entry name" value="HATPase_c"/>
    <property type="match status" value="1"/>
</dbReference>
<dbReference type="SMART" id="SM00387">
    <property type="entry name" value="HATPase_c"/>
    <property type="match status" value="1"/>
</dbReference>
<dbReference type="InterPro" id="IPR000014">
    <property type="entry name" value="PAS"/>
</dbReference>
<feature type="domain" description="PAS" evidence="8">
    <location>
        <begin position="47"/>
        <end position="102"/>
    </location>
</feature>
<dbReference type="SUPFAM" id="SSF55785">
    <property type="entry name" value="PYP-like sensor domain (PAS domain)"/>
    <property type="match status" value="2"/>
</dbReference>
<dbReference type="Pfam" id="PF08447">
    <property type="entry name" value="PAS_3"/>
    <property type="match status" value="1"/>
</dbReference>
<evidence type="ECO:0000256" key="4">
    <source>
        <dbReference type="PROSITE-ProRule" id="PRU00169"/>
    </source>
</evidence>
<evidence type="ECO:0000259" key="7">
    <source>
        <dbReference type="PROSITE" id="PS50110"/>
    </source>
</evidence>
<dbReference type="PROSITE" id="PS50113">
    <property type="entry name" value="PAC"/>
    <property type="match status" value="1"/>
</dbReference>
<dbReference type="SUPFAM" id="SSF47384">
    <property type="entry name" value="Homodimeric domain of signal transducing histidine kinase"/>
    <property type="match status" value="1"/>
</dbReference>
<evidence type="ECO:0000256" key="5">
    <source>
        <dbReference type="SAM" id="MobiDB-lite"/>
    </source>
</evidence>
<protein>
    <recommendedName>
        <fullName evidence="2">histidine kinase</fullName>
        <ecNumber evidence="2">2.7.13.3</ecNumber>
    </recommendedName>
</protein>
<dbReference type="SUPFAM" id="SSF52172">
    <property type="entry name" value="CheY-like"/>
    <property type="match status" value="1"/>
</dbReference>
<dbReference type="PROSITE" id="PS50109">
    <property type="entry name" value="HIS_KIN"/>
    <property type="match status" value="1"/>
</dbReference>
<feature type="domain" description="PAC" evidence="9">
    <location>
        <begin position="236"/>
        <end position="288"/>
    </location>
</feature>
<feature type="domain" description="Response regulatory" evidence="7">
    <location>
        <begin position="548"/>
        <end position="663"/>
    </location>
</feature>
<dbReference type="EMBL" id="JAPMXC010000005">
    <property type="protein sequence ID" value="MCY0388514.1"/>
    <property type="molecule type" value="Genomic_DNA"/>
</dbReference>
<feature type="modified residue" description="4-aspartylphosphate" evidence="4">
    <location>
        <position position="598"/>
    </location>
</feature>
<accession>A0ABT3ZPN2</accession>
<dbReference type="InterPro" id="IPR005467">
    <property type="entry name" value="His_kinase_dom"/>
</dbReference>
<dbReference type="SMART" id="SM00388">
    <property type="entry name" value="HisKA"/>
    <property type="match status" value="1"/>
</dbReference>
<dbReference type="Gene3D" id="1.10.287.130">
    <property type="match status" value="1"/>
</dbReference>
<dbReference type="PANTHER" id="PTHR43065">
    <property type="entry name" value="SENSOR HISTIDINE KINASE"/>
    <property type="match status" value="1"/>
</dbReference>
<dbReference type="InterPro" id="IPR003661">
    <property type="entry name" value="HisK_dim/P_dom"/>
</dbReference>
<sequence length="678" mass="73805">MSEPSSSAARCLPAVEHSQTHRAAPPSVDEAERQVAARAREHDGFWQASPDMLGVTDGHGVWTRVNPAWERTLGWPPEQILGRTADWLEHPDTAEPMARRLQGQSPSQDTPAFEHRLRARDGTFHLFSWTVVALDGSWFCIARDITEERARETALRDSMDFTRLALAAVSGVGAWTYDVASDRFFCDAAIAEVYGVDTAEAQAGIQRARFLANVHPDDLAALRTTMAGGLVRSGDLELEYRVCHPDGSTRWVLSRGHTYFDAAGRPMRRTGVGIDMTTQRLLEEQLRQSQKMEAVGQLTGGLAHDFNNLLQGVMGPLELVRRLIALHRTQDLERYIGMAMSSAQKAAALTHRLLAFSRRQPLDPKHVDANALVLSLGDLLRRTTGEQVPVELVLDAAPCHTRCDANQLESALLNLSLNARDAMPEGGTLTIQTAHEEIDRKYAATQRGVKPGRYISIAVTDTGEGMPPDVARQAFEPFFTTKPLGQGTGLGLSMVYGFAGQSGGFATLYSHVGLGTTIRIYLPETEGEATTVDAQSEHADLQTGAGETILVVEDDENVRQLLIDLFAECGYVILHATDGPSGLAIIESDARIDLLVSDVGLPGLNGRQMADAARLRRPGLRILFTTGYAELAAVNDGFLAPGMQMITKPFSVEKIVQRVQQMLGTPALRGMSGGNAEE</sequence>
<evidence type="ECO:0000313" key="10">
    <source>
        <dbReference type="EMBL" id="MCY0388514.1"/>
    </source>
</evidence>
<organism evidence="10 11">
    <name type="scientific">Robbsia betulipollinis</name>
    <dbReference type="NCBI Taxonomy" id="2981849"/>
    <lineage>
        <taxon>Bacteria</taxon>
        <taxon>Pseudomonadati</taxon>
        <taxon>Pseudomonadota</taxon>
        <taxon>Betaproteobacteria</taxon>
        <taxon>Burkholderiales</taxon>
        <taxon>Burkholderiaceae</taxon>
        <taxon>Robbsia</taxon>
    </lineage>
</organism>
<reference evidence="10" key="1">
    <citation type="submission" date="2022-11" db="EMBL/GenBank/DDBJ databases">
        <title>Robbsia betulipollinis sp. nov., isolated from pollen of birch (Betula pendula).</title>
        <authorList>
            <person name="Shi H."/>
            <person name="Ambika Manirajan B."/>
            <person name="Ratering S."/>
            <person name="Geissler-Plaum R."/>
            <person name="Schnell S."/>
        </authorList>
    </citation>
    <scope>NUCLEOTIDE SEQUENCE</scope>
    <source>
        <strain evidence="10">Bb-Pol-6</strain>
    </source>
</reference>
<dbReference type="PANTHER" id="PTHR43065:SF42">
    <property type="entry name" value="TWO-COMPONENT SENSOR PPRA"/>
    <property type="match status" value="1"/>
</dbReference>
<name>A0ABT3ZPN2_9BURK</name>
<feature type="domain" description="Histidine kinase" evidence="6">
    <location>
        <begin position="301"/>
        <end position="526"/>
    </location>
</feature>
<evidence type="ECO:0000256" key="1">
    <source>
        <dbReference type="ARBA" id="ARBA00000085"/>
    </source>
</evidence>
<dbReference type="SMART" id="SM00086">
    <property type="entry name" value="PAC"/>
    <property type="match status" value="2"/>
</dbReference>
<dbReference type="InterPro" id="IPR000700">
    <property type="entry name" value="PAS-assoc_C"/>
</dbReference>
<evidence type="ECO:0000256" key="3">
    <source>
        <dbReference type="ARBA" id="ARBA00022553"/>
    </source>
</evidence>
<dbReference type="InterPro" id="IPR003594">
    <property type="entry name" value="HATPase_dom"/>
</dbReference>
<dbReference type="PROSITE" id="PS50112">
    <property type="entry name" value="PAS"/>
    <property type="match status" value="1"/>
</dbReference>
<dbReference type="EC" id="2.7.13.3" evidence="2"/>
<dbReference type="CDD" id="cd00082">
    <property type="entry name" value="HisKA"/>
    <property type="match status" value="1"/>
</dbReference>
<dbReference type="CDD" id="cd18161">
    <property type="entry name" value="REC_hyHK_blue-like"/>
    <property type="match status" value="1"/>
</dbReference>